<accession>A0A0A8PVT5</accession>
<dbReference type="CDD" id="cd18095">
    <property type="entry name" value="SpoU-like_rRNA-MTase"/>
    <property type="match status" value="1"/>
</dbReference>
<comment type="similarity">
    <text evidence="1">Belongs to the class IV-like SAM-binding methyltransferase superfamily. RNA methyltransferase TrmH family.</text>
</comment>
<evidence type="ECO:0000256" key="3">
    <source>
        <dbReference type="ARBA" id="ARBA00022679"/>
    </source>
</evidence>
<dbReference type="InterPro" id="IPR029026">
    <property type="entry name" value="tRNA_m1G_MTases_N"/>
</dbReference>
<dbReference type="AlphaFoldDB" id="A0A0A8PVT5"/>
<dbReference type="InterPro" id="IPR029064">
    <property type="entry name" value="Ribosomal_eL30-like_sf"/>
</dbReference>
<reference evidence="5 6" key="1">
    <citation type="submission" date="2016-09" db="EMBL/GenBank/DDBJ databases">
        <authorList>
            <person name="Laine KS P."/>
        </authorList>
    </citation>
    <scope>NUCLEOTIDE SEQUENCE [LARGE SCALE GENOMIC DNA]</scope>
    <source>
        <strain evidence="5">PFRJS-23</strain>
    </source>
</reference>
<dbReference type="Gene3D" id="3.40.1280.10">
    <property type="match status" value="1"/>
</dbReference>
<dbReference type="OMA" id="NLGTMIR"/>
<dbReference type="Proteomes" id="UP000250080">
    <property type="component" value="Chromosome I"/>
</dbReference>
<dbReference type="InterPro" id="IPR013123">
    <property type="entry name" value="SpoU_subst-bd"/>
</dbReference>
<dbReference type="EMBL" id="LT618793">
    <property type="protein sequence ID" value="SCQ77587.1"/>
    <property type="molecule type" value="Genomic_DNA"/>
</dbReference>
<evidence type="ECO:0000256" key="2">
    <source>
        <dbReference type="ARBA" id="ARBA00022603"/>
    </source>
</evidence>
<name>A0A0A8PVT5_9ACTN</name>
<proteinExistence type="inferred from homology"/>
<dbReference type="SUPFAM" id="SSF55315">
    <property type="entry name" value="L30e-like"/>
    <property type="match status" value="1"/>
</dbReference>
<dbReference type="GeneID" id="61221960"/>
<keyword evidence="3 5" id="KW-0808">Transferase</keyword>
<dbReference type="InterPro" id="IPR051259">
    <property type="entry name" value="rRNA_Methyltransferase"/>
</dbReference>
<dbReference type="PANTHER" id="PTHR43191">
    <property type="entry name" value="RRNA METHYLTRANSFERASE 3"/>
    <property type="match status" value="1"/>
</dbReference>
<gene>
    <name evidence="5" type="ORF">PFR_JS23_864</name>
</gene>
<evidence type="ECO:0000259" key="4">
    <source>
        <dbReference type="SMART" id="SM00967"/>
    </source>
</evidence>
<organism evidence="5 6">
    <name type="scientific">Propionibacterium freudenreichii</name>
    <dbReference type="NCBI Taxonomy" id="1744"/>
    <lineage>
        <taxon>Bacteria</taxon>
        <taxon>Bacillati</taxon>
        <taxon>Actinomycetota</taxon>
        <taxon>Actinomycetes</taxon>
        <taxon>Propionibacteriales</taxon>
        <taxon>Propionibacteriaceae</taxon>
        <taxon>Propionibacterium</taxon>
    </lineage>
</organism>
<sequence>MAQFANHEPNASLPEISGESLRSARRLLQHKHRAETGFFLAEGAQAVREALRSPGAVDTLVVDDPARHQELVDLALDDGQLIDVVQGSSADLASLSDTKTPQGIIAVCHWSGSRFEDIAEPRLVVICAQVRDPGNAGTVVRCADAFGADAVVLTHGSVDITNPKTVRASVGSIFHLPIISGVELTGAIEWAHASGLQVLAADGSGQPVDLMAGAGQLGQPTAWLMGNEAWGLPRHDLELADRVAAVPMWGAAESLNLSTAAAICLYATASAQRRAPEQQPNPEGSH</sequence>
<feature type="domain" description="RNA 2-O ribose methyltransferase substrate binding" evidence="4">
    <location>
        <begin position="40"/>
        <end position="114"/>
    </location>
</feature>
<evidence type="ECO:0000313" key="5">
    <source>
        <dbReference type="EMBL" id="SCQ77587.1"/>
    </source>
</evidence>
<dbReference type="Pfam" id="PF22435">
    <property type="entry name" value="MRM3-like_sub_bind"/>
    <property type="match status" value="1"/>
</dbReference>
<evidence type="ECO:0000256" key="1">
    <source>
        <dbReference type="ARBA" id="ARBA00007228"/>
    </source>
</evidence>
<dbReference type="GO" id="GO:0005737">
    <property type="term" value="C:cytoplasm"/>
    <property type="evidence" value="ECO:0007669"/>
    <property type="project" value="UniProtKB-ARBA"/>
</dbReference>
<dbReference type="GO" id="GO:0032259">
    <property type="term" value="P:methylation"/>
    <property type="evidence" value="ECO:0007669"/>
    <property type="project" value="UniProtKB-KW"/>
</dbReference>
<dbReference type="InterPro" id="IPR029028">
    <property type="entry name" value="Alpha/beta_knot_MTases"/>
</dbReference>
<dbReference type="InterPro" id="IPR053888">
    <property type="entry name" value="MRM3-like_sub_bind"/>
</dbReference>
<dbReference type="RefSeq" id="WP_013161272.1">
    <property type="nucleotide sequence ID" value="NZ_CCYN01000014.1"/>
</dbReference>
<dbReference type="SMART" id="SM00967">
    <property type="entry name" value="SpoU_sub_bind"/>
    <property type="match status" value="1"/>
</dbReference>
<dbReference type="OrthoDB" id="9794400at2"/>
<keyword evidence="2 5" id="KW-0489">Methyltransferase</keyword>
<dbReference type="GO" id="GO:0006396">
    <property type="term" value="P:RNA processing"/>
    <property type="evidence" value="ECO:0007669"/>
    <property type="project" value="InterPro"/>
</dbReference>
<protein>
    <submittedName>
        <fullName evidence="5">RNA 2'-O ribose methyltransferase substrate binding protein</fullName>
    </submittedName>
</protein>
<dbReference type="Pfam" id="PF00588">
    <property type="entry name" value="SpoU_methylase"/>
    <property type="match status" value="1"/>
</dbReference>
<dbReference type="GO" id="GO:0008173">
    <property type="term" value="F:RNA methyltransferase activity"/>
    <property type="evidence" value="ECO:0007669"/>
    <property type="project" value="InterPro"/>
</dbReference>
<evidence type="ECO:0000313" key="6">
    <source>
        <dbReference type="Proteomes" id="UP000250080"/>
    </source>
</evidence>
<dbReference type="Gene3D" id="3.30.1330.30">
    <property type="match status" value="1"/>
</dbReference>
<dbReference type="SUPFAM" id="SSF75217">
    <property type="entry name" value="alpha/beta knot"/>
    <property type="match status" value="1"/>
</dbReference>
<dbReference type="PANTHER" id="PTHR43191:SF2">
    <property type="entry name" value="RRNA METHYLTRANSFERASE 3, MITOCHONDRIAL"/>
    <property type="match status" value="1"/>
</dbReference>
<dbReference type="GO" id="GO:0003723">
    <property type="term" value="F:RNA binding"/>
    <property type="evidence" value="ECO:0007669"/>
    <property type="project" value="InterPro"/>
</dbReference>
<dbReference type="InterPro" id="IPR001537">
    <property type="entry name" value="SpoU_MeTrfase"/>
</dbReference>